<evidence type="ECO:0000256" key="7">
    <source>
        <dbReference type="ARBA" id="ARBA00023136"/>
    </source>
</evidence>
<feature type="transmembrane region" description="Helical" evidence="8">
    <location>
        <begin position="265"/>
        <end position="283"/>
    </location>
</feature>
<dbReference type="PANTHER" id="PTHR43057:SF1">
    <property type="entry name" value="ARSENICAL-RESISTANCE PROTEIN 3"/>
    <property type="match status" value="1"/>
</dbReference>
<evidence type="ECO:0000313" key="9">
    <source>
        <dbReference type="EMBL" id="KYH15041.1"/>
    </source>
</evidence>
<gene>
    <name evidence="9" type="ORF">A0131_09685</name>
</gene>
<evidence type="ECO:0000256" key="5">
    <source>
        <dbReference type="ARBA" id="ARBA00022692"/>
    </source>
</evidence>
<comment type="caution">
    <text evidence="9">The sequence shown here is derived from an EMBL/GenBank/DDBJ whole genome shotgun (WGS) entry which is preliminary data.</text>
</comment>
<dbReference type="GO" id="GO:0015105">
    <property type="term" value="F:arsenite transmembrane transporter activity"/>
    <property type="evidence" value="ECO:0007669"/>
    <property type="project" value="TreeGrafter"/>
</dbReference>
<evidence type="ECO:0000256" key="8">
    <source>
        <dbReference type="SAM" id="Phobius"/>
    </source>
</evidence>
<dbReference type="RefSeq" id="WP_061855187.1">
    <property type="nucleotide sequence ID" value="NZ_LUGM01000002.1"/>
</dbReference>
<feature type="transmembrane region" description="Helical" evidence="8">
    <location>
        <begin position="163"/>
        <end position="184"/>
    </location>
</feature>
<keyword evidence="7 8" id="KW-0472">Membrane</keyword>
<dbReference type="GO" id="GO:0005886">
    <property type="term" value="C:plasma membrane"/>
    <property type="evidence" value="ECO:0007669"/>
    <property type="project" value="UniProtKB-SubCell"/>
</dbReference>
<feature type="transmembrane region" description="Helical" evidence="8">
    <location>
        <begin position="129"/>
        <end position="151"/>
    </location>
</feature>
<organism evidence="9 10">
    <name type="scientific">Staphylococcus kloosii</name>
    <dbReference type="NCBI Taxonomy" id="29384"/>
    <lineage>
        <taxon>Bacteria</taxon>
        <taxon>Bacillati</taxon>
        <taxon>Bacillota</taxon>
        <taxon>Bacilli</taxon>
        <taxon>Bacillales</taxon>
        <taxon>Staphylococcaceae</taxon>
        <taxon>Staphylococcus</taxon>
    </lineage>
</organism>
<dbReference type="GO" id="GO:0015104">
    <property type="term" value="F:antimonite transmembrane transporter activity"/>
    <property type="evidence" value="ECO:0007669"/>
    <property type="project" value="TreeGrafter"/>
</dbReference>
<comment type="similarity">
    <text evidence="2">Belongs to the arsenical resistance-3 (ACR3) (TC 2.A.59) family.</text>
</comment>
<feature type="transmembrane region" description="Helical" evidence="8">
    <location>
        <begin position="289"/>
        <end position="312"/>
    </location>
</feature>
<feature type="transmembrane region" description="Helical" evidence="8">
    <location>
        <begin position="204"/>
        <end position="225"/>
    </location>
</feature>
<feature type="transmembrane region" description="Helical" evidence="8">
    <location>
        <begin position="231"/>
        <end position="253"/>
    </location>
</feature>
<keyword evidence="6 8" id="KW-1133">Transmembrane helix</keyword>
<dbReference type="InterPro" id="IPR002657">
    <property type="entry name" value="BilAc:Na_symport/Acr3"/>
</dbReference>
<dbReference type="Gene3D" id="1.20.1530.20">
    <property type="match status" value="1"/>
</dbReference>
<dbReference type="Proteomes" id="UP000075418">
    <property type="component" value="Unassembled WGS sequence"/>
</dbReference>
<proteinExistence type="inferred from homology"/>
<evidence type="ECO:0000256" key="4">
    <source>
        <dbReference type="ARBA" id="ARBA00022475"/>
    </source>
</evidence>
<evidence type="ECO:0000313" key="10">
    <source>
        <dbReference type="Proteomes" id="UP000075418"/>
    </source>
</evidence>
<evidence type="ECO:0000256" key="1">
    <source>
        <dbReference type="ARBA" id="ARBA00004651"/>
    </source>
</evidence>
<protein>
    <submittedName>
        <fullName evidence="9">Arsenic resistance protein</fullName>
    </submittedName>
</protein>
<keyword evidence="4" id="KW-1003">Cell membrane</keyword>
<feature type="transmembrane region" description="Helical" evidence="8">
    <location>
        <begin position="102"/>
        <end position="122"/>
    </location>
</feature>
<name>A0A151A6H2_9STAP</name>
<dbReference type="PANTHER" id="PTHR43057">
    <property type="entry name" value="ARSENITE EFFLUX TRANSPORTER"/>
    <property type="match status" value="1"/>
</dbReference>
<feature type="transmembrane region" description="Helical" evidence="8">
    <location>
        <begin position="70"/>
        <end position="90"/>
    </location>
</feature>
<dbReference type="InterPro" id="IPR038770">
    <property type="entry name" value="Na+/solute_symporter_sf"/>
</dbReference>
<keyword evidence="3" id="KW-0813">Transport</keyword>
<evidence type="ECO:0000256" key="3">
    <source>
        <dbReference type="ARBA" id="ARBA00022448"/>
    </source>
</evidence>
<keyword evidence="5 8" id="KW-0812">Transmembrane</keyword>
<feature type="transmembrane region" description="Helical" evidence="8">
    <location>
        <begin position="40"/>
        <end position="58"/>
    </location>
</feature>
<feature type="transmembrane region" description="Helical" evidence="8">
    <location>
        <begin position="12"/>
        <end position="34"/>
    </location>
</feature>
<dbReference type="GO" id="GO:0015297">
    <property type="term" value="F:antiporter activity"/>
    <property type="evidence" value="ECO:0007669"/>
    <property type="project" value="InterPro"/>
</dbReference>
<dbReference type="EMBL" id="LUGM01000002">
    <property type="protein sequence ID" value="KYH15041.1"/>
    <property type="molecule type" value="Genomic_DNA"/>
</dbReference>
<reference evidence="9 10" key="1">
    <citation type="submission" date="2016-02" db="EMBL/GenBank/DDBJ databases">
        <title>Draft genome sequence of hydrocarbon degrading Staphylococcus saprophyticus Strain CNV2, isolated from crude-oil contaminated soil from Noonmati Oil Refinery, Guwahati, Assam, India.</title>
        <authorList>
            <person name="Mukherjee A."/>
            <person name="Chettri B."/>
            <person name="Langpoklakpam J."/>
            <person name="Singh A.K."/>
            <person name="Chattopadhyay D.J."/>
        </authorList>
    </citation>
    <scope>NUCLEOTIDE SEQUENCE [LARGE SCALE GENOMIC DNA]</scope>
    <source>
        <strain evidence="9 10">CNV2</strain>
    </source>
</reference>
<dbReference type="Pfam" id="PF01758">
    <property type="entry name" value="SBF"/>
    <property type="match status" value="1"/>
</dbReference>
<sequence length="320" mass="36035">MHKLKHTMETKQAYIYFLAVIMGIIMGISSTSIATFFKEITTPAIIILMISMFCQLPLNSLKSQFTNLKFIIVLLLSNFILIPILVWLLITIFNIHSGPIQIGLYLVLLMPCIDYVIVFTSLGKGNAAMLLLCTPLLLIVQIILLPVYFTIFLTHNVNNYIEVTTFLLAFIFFILIPFIFALLLQKFSHNNKGLDNLNHVMSWLPVPMMALVLIAVIASQISFVLKDLTVIYQIIPIYICFAIIAPIIGNLCAKLFKLDIELRRTIAFSVTTRNSLVVLPLALTLPQNIAITVTAIIVTQTIIELIVEVIYIQVIPKLIK</sequence>
<comment type="subcellular location">
    <subcellularLocation>
        <location evidence="1">Cell membrane</location>
        <topology evidence="1">Multi-pass membrane protein</topology>
    </subcellularLocation>
</comment>
<dbReference type="InterPro" id="IPR004706">
    <property type="entry name" value="Arsenical-R_Acr3"/>
</dbReference>
<evidence type="ECO:0000256" key="2">
    <source>
        <dbReference type="ARBA" id="ARBA00010110"/>
    </source>
</evidence>
<evidence type="ECO:0000256" key="6">
    <source>
        <dbReference type="ARBA" id="ARBA00022989"/>
    </source>
</evidence>
<accession>A0A151A6H2</accession>
<dbReference type="AlphaFoldDB" id="A0A151A6H2"/>